<evidence type="ECO:0000313" key="9">
    <source>
        <dbReference type="EMBL" id="CAI8020689.1"/>
    </source>
</evidence>
<dbReference type="PANTHER" id="PTHR45778:SF3">
    <property type="entry name" value="PURPLE ACID PHOSPHATASE"/>
    <property type="match status" value="1"/>
</dbReference>
<evidence type="ECO:0000256" key="2">
    <source>
        <dbReference type="ARBA" id="ARBA00011738"/>
    </source>
</evidence>
<sequence length="456" mass="51418">MRAPIIMAFLRGGFKTPTLASVSGLVTFQNWNEPLQTHLALTDDPTEMIVVWVTKNSSNPQVKWGTASGDYTHILDADSSSYSASDMCGSPAIDFGYRDPGLLHKAKLSGLQPGLTYYYTCGDQQFGWSQEFSFRAAMPAFFETTTRVSAFGDMGVAELDDSRQIVSPEQPAINTTRLLNYYRDETDVVLHIGDIAYAVGYAATWEEFFDQVQSVAANVPYMVCIGNHERDFPGSNGLFNGTDSGGECGVPHERRFPMPRPALDQAWYGFDYGSAHFVLMSTEHFFYPGSPQYQFLETHLKAVDRTRTPWLIFAGHRPMYIDSTNYDIPAGDQTVARELRKYVEPLLNEYRVDVAFWGHHHSYQRTCPVYQEHCTEGATTHIVIGMAGKGLSKNVFAQRPSWIEYLDYEHWDCRGSLPMLLRSPSSISEMTMDGFTILWCSGNRRVTILLYTPPMM</sequence>
<name>A0AA35S0K3_GEOBA</name>
<evidence type="ECO:0000259" key="8">
    <source>
        <dbReference type="Pfam" id="PF16656"/>
    </source>
</evidence>
<dbReference type="GO" id="GO:0003993">
    <property type="term" value="F:acid phosphatase activity"/>
    <property type="evidence" value="ECO:0007669"/>
    <property type="project" value="UniProtKB-EC"/>
</dbReference>
<dbReference type="InterPro" id="IPR029052">
    <property type="entry name" value="Metallo-depent_PP-like"/>
</dbReference>
<feature type="domain" description="Purple acid phosphatase N-terminal" evidence="8">
    <location>
        <begin position="34"/>
        <end position="135"/>
    </location>
</feature>
<accession>A0AA35S0K3</accession>
<feature type="domain" description="Calcineurin-like phosphoesterase" evidence="7">
    <location>
        <begin position="150"/>
        <end position="363"/>
    </location>
</feature>
<evidence type="ECO:0000256" key="1">
    <source>
        <dbReference type="ARBA" id="ARBA00004613"/>
    </source>
</evidence>
<dbReference type="InterPro" id="IPR008963">
    <property type="entry name" value="Purple_acid_Pase-like_N"/>
</dbReference>
<dbReference type="CDD" id="cd00839">
    <property type="entry name" value="MPP_PAPs"/>
    <property type="match status" value="1"/>
</dbReference>
<dbReference type="AlphaFoldDB" id="A0AA35S0K3"/>
<evidence type="ECO:0000313" key="10">
    <source>
        <dbReference type="Proteomes" id="UP001174909"/>
    </source>
</evidence>
<evidence type="ECO:0000256" key="4">
    <source>
        <dbReference type="ARBA" id="ARBA00022729"/>
    </source>
</evidence>
<dbReference type="InterPro" id="IPR004843">
    <property type="entry name" value="Calcineurin-like_PHP"/>
</dbReference>
<dbReference type="SUPFAM" id="SSF49363">
    <property type="entry name" value="Purple acid phosphatase, N-terminal domain"/>
    <property type="match status" value="1"/>
</dbReference>
<dbReference type="PANTHER" id="PTHR45778">
    <property type="entry name" value="PURPLE ACID PHOSPHATASE-RELATED"/>
    <property type="match status" value="1"/>
</dbReference>
<dbReference type="SUPFAM" id="SSF56300">
    <property type="entry name" value="Metallo-dependent phosphatases"/>
    <property type="match status" value="1"/>
</dbReference>
<dbReference type="Gene3D" id="2.60.40.380">
    <property type="entry name" value="Purple acid phosphatase-like, N-terminal"/>
    <property type="match status" value="1"/>
</dbReference>
<keyword evidence="6" id="KW-0378">Hydrolase</keyword>
<comment type="catalytic activity">
    <reaction evidence="6">
        <text>a phosphate monoester + H2O = an alcohol + phosphate</text>
        <dbReference type="Rhea" id="RHEA:15017"/>
        <dbReference type="ChEBI" id="CHEBI:15377"/>
        <dbReference type="ChEBI" id="CHEBI:30879"/>
        <dbReference type="ChEBI" id="CHEBI:43474"/>
        <dbReference type="ChEBI" id="CHEBI:67140"/>
        <dbReference type="EC" id="3.1.3.2"/>
    </reaction>
</comment>
<comment type="subcellular location">
    <subcellularLocation>
        <location evidence="1">Secreted</location>
    </subcellularLocation>
</comment>
<evidence type="ECO:0000256" key="3">
    <source>
        <dbReference type="ARBA" id="ARBA00022525"/>
    </source>
</evidence>
<comment type="subunit">
    <text evidence="2">Homodimer.</text>
</comment>
<organism evidence="9 10">
    <name type="scientific">Geodia barretti</name>
    <name type="common">Barrett's horny sponge</name>
    <dbReference type="NCBI Taxonomy" id="519541"/>
    <lineage>
        <taxon>Eukaryota</taxon>
        <taxon>Metazoa</taxon>
        <taxon>Porifera</taxon>
        <taxon>Demospongiae</taxon>
        <taxon>Heteroscleromorpha</taxon>
        <taxon>Tetractinellida</taxon>
        <taxon>Astrophorina</taxon>
        <taxon>Geodiidae</taxon>
        <taxon>Geodia</taxon>
    </lineage>
</organism>
<dbReference type="Pfam" id="PF16656">
    <property type="entry name" value="Pur_ac_phosph_N"/>
    <property type="match status" value="1"/>
</dbReference>
<dbReference type="InterPro" id="IPR015914">
    <property type="entry name" value="PAPs_N"/>
</dbReference>
<comment type="similarity">
    <text evidence="6">Belongs to the metallophosphoesterase superfamily. Purple acid phosphatase family.</text>
</comment>
<dbReference type="GO" id="GO:0046872">
    <property type="term" value="F:metal ion binding"/>
    <property type="evidence" value="ECO:0007669"/>
    <property type="project" value="InterPro"/>
</dbReference>
<comment type="caution">
    <text evidence="9">The sequence shown here is derived from an EMBL/GenBank/DDBJ whole genome shotgun (WGS) entry which is preliminary data.</text>
</comment>
<evidence type="ECO:0000256" key="6">
    <source>
        <dbReference type="RuleBase" id="RU361203"/>
    </source>
</evidence>
<evidence type="ECO:0000256" key="5">
    <source>
        <dbReference type="ARBA" id="ARBA00023180"/>
    </source>
</evidence>
<reference evidence="9" key="1">
    <citation type="submission" date="2023-03" db="EMBL/GenBank/DDBJ databases">
        <authorList>
            <person name="Steffen K."/>
            <person name="Cardenas P."/>
        </authorList>
    </citation>
    <scope>NUCLEOTIDE SEQUENCE</scope>
</reference>
<keyword evidence="5" id="KW-0325">Glycoprotein</keyword>
<dbReference type="Gene3D" id="3.60.21.10">
    <property type="match status" value="1"/>
</dbReference>
<dbReference type="InterPro" id="IPR041792">
    <property type="entry name" value="MPP_PAP"/>
</dbReference>
<dbReference type="Proteomes" id="UP001174909">
    <property type="component" value="Unassembled WGS sequence"/>
</dbReference>
<proteinExistence type="inferred from homology"/>
<dbReference type="EC" id="3.1.3.2" evidence="6"/>
<keyword evidence="3" id="KW-0964">Secreted</keyword>
<dbReference type="EMBL" id="CASHTH010001843">
    <property type="protein sequence ID" value="CAI8020689.1"/>
    <property type="molecule type" value="Genomic_DNA"/>
</dbReference>
<keyword evidence="10" id="KW-1185">Reference proteome</keyword>
<dbReference type="Pfam" id="PF00149">
    <property type="entry name" value="Metallophos"/>
    <property type="match status" value="1"/>
</dbReference>
<gene>
    <name evidence="9" type="ORF">GBAR_LOCUS12353</name>
</gene>
<dbReference type="GO" id="GO:0005576">
    <property type="term" value="C:extracellular region"/>
    <property type="evidence" value="ECO:0007669"/>
    <property type="project" value="UniProtKB-SubCell"/>
</dbReference>
<keyword evidence="4" id="KW-0732">Signal</keyword>
<protein>
    <recommendedName>
        <fullName evidence="6">Purple acid phosphatase</fullName>
        <ecNumber evidence="6">3.1.3.2</ecNumber>
    </recommendedName>
</protein>
<evidence type="ECO:0000259" key="7">
    <source>
        <dbReference type="Pfam" id="PF00149"/>
    </source>
</evidence>